<proteinExistence type="predicted"/>
<accession>A0A8S5TVK3</accession>
<dbReference type="EMBL" id="BK015941">
    <property type="protein sequence ID" value="DAF86242.1"/>
    <property type="molecule type" value="Genomic_DNA"/>
</dbReference>
<name>A0A8S5TVK3_9CAUD</name>
<sequence length="91" mass="10612">MTRQVYIYGLGGADKMYRVLAYHFITEEEITINNLVYWASMLRLHNPSVESVYAIDNYHGLRNDCRASMYRSTIENCAIFKNILETQGIQL</sequence>
<protein>
    <submittedName>
        <fullName evidence="1">Uncharacterized protein</fullName>
    </submittedName>
</protein>
<organism evidence="1">
    <name type="scientific">Siphoviridae sp. ctx254</name>
    <dbReference type="NCBI Taxonomy" id="2825737"/>
    <lineage>
        <taxon>Viruses</taxon>
        <taxon>Duplodnaviria</taxon>
        <taxon>Heunggongvirae</taxon>
        <taxon>Uroviricota</taxon>
        <taxon>Caudoviricetes</taxon>
    </lineage>
</organism>
<evidence type="ECO:0000313" key="1">
    <source>
        <dbReference type="EMBL" id="DAF86242.1"/>
    </source>
</evidence>
<reference evidence="1" key="1">
    <citation type="journal article" date="2021" name="Proc. Natl. Acad. Sci. U.S.A.">
        <title>A Catalog of Tens of Thousands of Viruses from Human Metagenomes Reveals Hidden Associations with Chronic Diseases.</title>
        <authorList>
            <person name="Tisza M.J."/>
            <person name="Buck C.B."/>
        </authorList>
    </citation>
    <scope>NUCLEOTIDE SEQUENCE</scope>
    <source>
        <strain evidence="1">Ctx254</strain>
    </source>
</reference>